<organism evidence="2 3">
    <name type="scientific">Leucobacter edaphi</name>
    <dbReference type="NCBI Taxonomy" id="2796472"/>
    <lineage>
        <taxon>Bacteria</taxon>
        <taxon>Bacillati</taxon>
        <taxon>Actinomycetota</taxon>
        <taxon>Actinomycetes</taxon>
        <taxon>Micrococcales</taxon>
        <taxon>Microbacteriaceae</taxon>
        <taxon>Leucobacter</taxon>
    </lineage>
</organism>
<comment type="caution">
    <text evidence="2">The sequence shown here is derived from an EMBL/GenBank/DDBJ whole genome shotgun (WGS) entry which is preliminary data.</text>
</comment>
<dbReference type="SUPFAM" id="SSF54593">
    <property type="entry name" value="Glyoxalase/Bleomycin resistance protein/Dihydroxybiphenyl dioxygenase"/>
    <property type="match status" value="1"/>
</dbReference>
<proteinExistence type="predicted"/>
<dbReference type="Gene3D" id="3.10.180.10">
    <property type="entry name" value="2,3-Dihydroxybiphenyl 1,2-Dioxygenase, domain 1"/>
    <property type="match status" value="1"/>
</dbReference>
<keyword evidence="3" id="KW-1185">Reference proteome</keyword>
<dbReference type="PANTHER" id="PTHR33990:SF1">
    <property type="entry name" value="PROTEIN YJDN"/>
    <property type="match status" value="1"/>
</dbReference>
<name>A0A934QD08_9MICO</name>
<dbReference type="EMBL" id="JAEHOI010000002">
    <property type="protein sequence ID" value="MBK0420924.1"/>
    <property type="molecule type" value="Genomic_DNA"/>
</dbReference>
<evidence type="ECO:0000313" key="2">
    <source>
        <dbReference type="EMBL" id="MBK0420924.1"/>
    </source>
</evidence>
<dbReference type="RefSeq" id="WP_200131128.1">
    <property type="nucleotide sequence ID" value="NZ_JAEHOI010000002.1"/>
</dbReference>
<dbReference type="AlphaFoldDB" id="A0A934QD08"/>
<evidence type="ECO:0000313" key="3">
    <source>
        <dbReference type="Proteomes" id="UP000618733"/>
    </source>
</evidence>
<dbReference type="PANTHER" id="PTHR33990">
    <property type="entry name" value="PROTEIN YJDN-RELATED"/>
    <property type="match status" value="1"/>
</dbReference>
<protein>
    <submittedName>
        <fullName evidence="2">VOC family protein</fullName>
    </submittedName>
</protein>
<dbReference type="Pfam" id="PF00903">
    <property type="entry name" value="Glyoxalase"/>
    <property type="match status" value="1"/>
</dbReference>
<feature type="domain" description="Glyoxalase/fosfomycin resistance/dioxygenase" evidence="1">
    <location>
        <begin position="8"/>
        <end position="126"/>
    </location>
</feature>
<gene>
    <name evidence="2" type="ORF">JD292_02360</name>
</gene>
<reference evidence="2" key="1">
    <citation type="submission" date="2020-12" db="EMBL/GenBank/DDBJ databases">
        <title>Leucobacter sp. CAS2, isolated from Chromium sludge.</title>
        <authorList>
            <person name="Xu Z."/>
        </authorList>
    </citation>
    <scope>NUCLEOTIDE SEQUENCE</scope>
    <source>
        <strain evidence="2">CSA2</strain>
    </source>
</reference>
<dbReference type="Proteomes" id="UP000618733">
    <property type="component" value="Unassembled WGS sequence"/>
</dbReference>
<dbReference type="InterPro" id="IPR004360">
    <property type="entry name" value="Glyas_Fos-R_dOase_dom"/>
</dbReference>
<evidence type="ECO:0000259" key="1">
    <source>
        <dbReference type="Pfam" id="PF00903"/>
    </source>
</evidence>
<accession>A0A934QD08</accession>
<dbReference type="InterPro" id="IPR029068">
    <property type="entry name" value="Glyas_Bleomycin-R_OHBP_Dase"/>
</dbReference>
<sequence length="132" mass="14111">MAGPIPYLLFPGNAAEALARYREIFGGDLETHSFQEFGRADGPPDSVAHGTLAGGSVTVFAADAGADEDALQMAGMFLALLGAGDADTTRGWWDALSRGARILDPLQEREWGAWDGQLVDEFGVRWLLGWEG</sequence>